<name>A0AA50QCS7_9GAMM</name>
<dbReference type="PIRSF" id="PIRSF006257">
    <property type="entry name" value="UCP006257"/>
    <property type="match status" value="1"/>
</dbReference>
<dbReference type="PANTHER" id="PTHR39586:SF1">
    <property type="entry name" value="CYTOPLASMIC PROTEIN"/>
    <property type="match status" value="1"/>
</dbReference>
<evidence type="ECO:0000259" key="1">
    <source>
        <dbReference type="Pfam" id="PF04287"/>
    </source>
</evidence>
<dbReference type="KEGG" id="ope:PU634_03495"/>
<sequence>MSADIPSLLTDIERALKALGWWQTSPPSAAALASTQPFCLDTLSLPQWLQFILLPRLRAMLAAGSPLPSRIAVYPMAVESFREVREQAGALLEAIARLDEALSGEPVVREP</sequence>
<feature type="domain" description="YqcC-like" evidence="1">
    <location>
        <begin position="7"/>
        <end position="100"/>
    </location>
</feature>
<dbReference type="InterPro" id="IPR036814">
    <property type="entry name" value="YqcC-like_sf"/>
</dbReference>
<gene>
    <name evidence="2" type="ORF">PU634_03495</name>
</gene>
<dbReference type="PANTHER" id="PTHR39586">
    <property type="entry name" value="CYTOPLASMIC PROTEIN-RELATED"/>
    <property type="match status" value="1"/>
</dbReference>
<dbReference type="GO" id="GO:0044010">
    <property type="term" value="P:single-species biofilm formation"/>
    <property type="evidence" value="ECO:0007669"/>
    <property type="project" value="TreeGrafter"/>
</dbReference>
<dbReference type="SUPFAM" id="SSF158452">
    <property type="entry name" value="YqcC-like"/>
    <property type="match status" value="1"/>
</dbReference>
<evidence type="ECO:0000313" key="3">
    <source>
        <dbReference type="Proteomes" id="UP001223802"/>
    </source>
</evidence>
<dbReference type="Proteomes" id="UP001223802">
    <property type="component" value="Chromosome"/>
</dbReference>
<protein>
    <submittedName>
        <fullName evidence="2">YqcC family protein</fullName>
    </submittedName>
</protein>
<dbReference type="Gene3D" id="1.20.1440.40">
    <property type="entry name" value="YqcC-like"/>
    <property type="match status" value="1"/>
</dbReference>
<keyword evidence="3" id="KW-1185">Reference proteome</keyword>
<evidence type="ECO:0000313" key="2">
    <source>
        <dbReference type="EMBL" id="WMC11439.1"/>
    </source>
</evidence>
<proteinExistence type="predicted"/>
<dbReference type="InterPro" id="IPR007384">
    <property type="entry name" value="UCP006257"/>
</dbReference>
<organism evidence="2 3">
    <name type="scientific">Oceanimonas pelagia</name>
    <dbReference type="NCBI Taxonomy" id="3028314"/>
    <lineage>
        <taxon>Bacteria</taxon>
        <taxon>Pseudomonadati</taxon>
        <taxon>Pseudomonadota</taxon>
        <taxon>Gammaproteobacteria</taxon>
        <taxon>Aeromonadales</taxon>
        <taxon>Aeromonadaceae</taxon>
        <taxon>Oceanimonas</taxon>
    </lineage>
</organism>
<dbReference type="AlphaFoldDB" id="A0AA50QCS7"/>
<dbReference type="EMBL" id="CP118224">
    <property type="protein sequence ID" value="WMC11439.1"/>
    <property type="molecule type" value="Genomic_DNA"/>
</dbReference>
<dbReference type="RefSeq" id="WP_306762681.1">
    <property type="nucleotide sequence ID" value="NZ_CP118224.1"/>
</dbReference>
<dbReference type="Pfam" id="PF04287">
    <property type="entry name" value="DUF446"/>
    <property type="match status" value="1"/>
</dbReference>
<dbReference type="InterPro" id="IPR023376">
    <property type="entry name" value="YqcC-like_dom"/>
</dbReference>
<reference evidence="2 3" key="1">
    <citation type="submission" date="2023-02" db="EMBL/GenBank/DDBJ databases">
        <title>Complete genome sequence of a novel bacterium Oceanimonas sp. NTOU-MSR1 isolated from marine coast sediment.</title>
        <authorList>
            <person name="Yang H.-T."/>
            <person name="Chen Y.-L."/>
            <person name="Ho Y.-N."/>
        </authorList>
    </citation>
    <scope>NUCLEOTIDE SEQUENCE [LARGE SCALE GENOMIC DNA]</scope>
    <source>
        <strain evidence="2 3">NTOU-MSR1</strain>
    </source>
</reference>
<accession>A0AA50QCS7</accession>